<keyword evidence="1" id="KW-0472">Membrane</keyword>
<dbReference type="Proteomes" id="UP001239522">
    <property type="component" value="Chromosome"/>
</dbReference>
<reference evidence="2 3" key="1">
    <citation type="submission" date="2023-03" db="EMBL/GenBank/DDBJ databases">
        <title>Isolation and description of six Streptomyces strains from soil environments, able to metabolize different microbial glucans.</title>
        <authorList>
            <person name="Widen T."/>
            <person name="Larsbrink J."/>
        </authorList>
    </citation>
    <scope>NUCLEOTIDE SEQUENCE [LARGE SCALE GENOMIC DNA]</scope>
    <source>
        <strain evidence="2 3">Mut1</strain>
    </source>
</reference>
<keyword evidence="3" id="KW-1185">Reference proteome</keyword>
<keyword evidence="1" id="KW-0812">Transmembrane</keyword>
<protein>
    <recommendedName>
        <fullName evidence="4">Integral membrane protein</fullName>
    </recommendedName>
</protein>
<sequence>MTAVDMQKAPRPTVDRGRYFLITLAVVVLGWVVAAVNTGISYLALGMDAVPIVTGLIGCLALVIVLRFLHHAWWLAALSVLPALLVLVGSVQYAPEAALDSRGVRETVRVTADSAAGTGRSNHRFTLEGPRGELDETLNYDGDDPDWKVGDRIEVISDPKGVVPLEAASDVDPGDRLGMLVMGAAGWTCVTLLAGLRGFVRRRAGRRPVLDDIG</sequence>
<feature type="transmembrane region" description="Helical" evidence="1">
    <location>
        <begin position="20"/>
        <end position="43"/>
    </location>
</feature>
<evidence type="ECO:0000313" key="2">
    <source>
        <dbReference type="EMBL" id="WLQ36986.1"/>
    </source>
</evidence>
<feature type="transmembrane region" description="Helical" evidence="1">
    <location>
        <begin position="73"/>
        <end position="94"/>
    </location>
</feature>
<feature type="transmembrane region" description="Helical" evidence="1">
    <location>
        <begin position="177"/>
        <end position="200"/>
    </location>
</feature>
<gene>
    <name evidence="2" type="ORF">P8A18_27715</name>
</gene>
<evidence type="ECO:0000256" key="1">
    <source>
        <dbReference type="SAM" id="Phobius"/>
    </source>
</evidence>
<proteinExistence type="predicted"/>
<evidence type="ECO:0008006" key="4">
    <source>
        <dbReference type="Google" id="ProtNLM"/>
    </source>
</evidence>
<accession>A0ABY9HRN7</accession>
<keyword evidence="1" id="KW-1133">Transmembrane helix</keyword>
<dbReference type="EMBL" id="CP120997">
    <property type="protein sequence ID" value="WLQ36986.1"/>
    <property type="molecule type" value="Genomic_DNA"/>
</dbReference>
<evidence type="ECO:0000313" key="3">
    <source>
        <dbReference type="Proteomes" id="UP001239522"/>
    </source>
</evidence>
<dbReference type="RefSeq" id="WP_306058789.1">
    <property type="nucleotide sequence ID" value="NZ_CP120997.1"/>
</dbReference>
<name>A0ABY9HRN7_9ACTN</name>
<feature type="transmembrane region" description="Helical" evidence="1">
    <location>
        <begin position="49"/>
        <end position="66"/>
    </location>
</feature>
<organism evidence="2 3">
    <name type="scientific">Streptomyces castrisilvae</name>
    <dbReference type="NCBI Taxonomy" id="3033811"/>
    <lineage>
        <taxon>Bacteria</taxon>
        <taxon>Bacillati</taxon>
        <taxon>Actinomycetota</taxon>
        <taxon>Actinomycetes</taxon>
        <taxon>Kitasatosporales</taxon>
        <taxon>Streptomycetaceae</taxon>
        <taxon>Streptomyces</taxon>
    </lineage>
</organism>